<dbReference type="GO" id="GO:0000155">
    <property type="term" value="F:phosphorelay sensor kinase activity"/>
    <property type="evidence" value="ECO:0007669"/>
    <property type="project" value="InterPro"/>
</dbReference>
<proteinExistence type="predicted"/>
<comment type="caution">
    <text evidence="4">The sequence shown here is derived from an EMBL/GenBank/DDBJ whole genome shotgun (WGS) entry which is preliminary data.</text>
</comment>
<feature type="transmembrane region" description="Helical" evidence="1">
    <location>
        <begin position="145"/>
        <end position="167"/>
    </location>
</feature>
<evidence type="ECO:0000256" key="1">
    <source>
        <dbReference type="SAM" id="Phobius"/>
    </source>
</evidence>
<evidence type="ECO:0000313" key="4">
    <source>
        <dbReference type="EMBL" id="SHG11599.1"/>
    </source>
</evidence>
<dbReference type="Pfam" id="PF02518">
    <property type="entry name" value="HATPase_c"/>
    <property type="match status" value="1"/>
</dbReference>
<dbReference type="GO" id="GO:0016020">
    <property type="term" value="C:membrane"/>
    <property type="evidence" value="ECO:0007669"/>
    <property type="project" value="InterPro"/>
</dbReference>
<evidence type="ECO:0000313" key="5">
    <source>
        <dbReference type="Proteomes" id="UP000184089"/>
    </source>
</evidence>
<dbReference type="Proteomes" id="UP000184089">
    <property type="component" value="Unassembled WGS sequence"/>
</dbReference>
<dbReference type="RefSeq" id="WP_021657987.1">
    <property type="nucleotide sequence ID" value="NZ_FQVY01000002.1"/>
</dbReference>
<keyword evidence="4" id="KW-0418">Kinase</keyword>
<evidence type="ECO:0000259" key="2">
    <source>
        <dbReference type="SMART" id="SM00387"/>
    </source>
</evidence>
<dbReference type="EMBL" id="FQVY01000002">
    <property type="protein sequence ID" value="SHG11599.1"/>
    <property type="molecule type" value="Genomic_DNA"/>
</dbReference>
<organism evidence="4 5">
    <name type="scientific">Bittarella massiliensis</name>
    <name type="common">ex Durand et al. 2017</name>
    <dbReference type="NCBI Taxonomy" id="1720313"/>
    <lineage>
        <taxon>Bacteria</taxon>
        <taxon>Bacillati</taxon>
        <taxon>Bacillota</taxon>
        <taxon>Clostridia</taxon>
        <taxon>Eubacteriales</taxon>
        <taxon>Oscillospiraceae</taxon>
        <taxon>Bittarella (ex Durand et al. 2017)</taxon>
    </lineage>
</organism>
<feature type="transmembrane region" description="Helical" evidence="1">
    <location>
        <begin position="200"/>
        <end position="219"/>
    </location>
</feature>
<keyword evidence="1" id="KW-1133">Transmembrane helix</keyword>
<dbReference type="SUPFAM" id="SSF55874">
    <property type="entry name" value="ATPase domain of HSP90 chaperone/DNA topoisomerase II/histidine kinase"/>
    <property type="match status" value="1"/>
</dbReference>
<dbReference type="Pfam" id="PF06580">
    <property type="entry name" value="His_kinase"/>
    <property type="match status" value="1"/>
</dbReference>
<evidence type="ECO:0000313" key="6">
    <source>
        <dbReference type="Proteomes" id="UP000474718"/>
    </source>
</evidence>
<feature type="transmembrane region" description="Helical" evidence="1">
    <location>
        <begin position="70"/>
        <end position="95"/>
    </location>
</feature>
<feature type="transmembrane region" description="Helical" evidence="1">
    <location>
        <begin position="176"/>
        <end position="194"/>
    </location>
</feature>
<accession>A0AAQ1RVZ9</accession>
<reference evidence="4" key="1">
    <citation type="submission" date="2016-11" db="EMBL/GenBank/DDBJ databases">
        <authorList>
            <person name="Varghese N."/>
            <person name="Submissions S."/>
        </authorList>
    </citation>
    <scope>NUCLEOTIDE SEQUENCE</scope>
    <source>
        <strain evidence="4">DSM 4029</strain>
    </source>
</reference>
<dbReference type="PANTHER" id="PTHR34220">
    <property type="entry name" value="SENSOR HISTIDINE KINASE YPDA"/>
    <property type="match status" value="1"/>
</dbReference>
<keyword evidence="1" id="KW-0472">Membrane</keyword>
<feature type="transmembrane region" description="Helical" evidence="1">
    <location>
        <begin position="107"/>
        <end position="125"/>
    </location>
</feature>
<feature type="domain" description="Histidine kinase/HSP90-like ATPase" evidence="2">
    <location>
        <begin position="328"/>
        <end position="427"/>
    </location>
</feature>
<name>A0AAQ1RVZ9_9FIRM</name>
<dbReference type="InterPro" id="IPR010559">
    <property type="entry name" value="Sig_transdc_His_kin_internal"/>
</dbReference>
<dbReference type="PANTHER" id="PTHR34220:SF7">
    <property type="entry name" value="SENSOR HISTIDINE KINASE YPDA"/>
    <property type="match status" value="1"/>
</dbReference>
<gene>
    <name evidence="3" type="ORF">GT747_04775</name>
    <name evidence="4" type="ORF">SAMN05444424_1528</name>
</gene>
<keyword evidence="4" id="KW-0808">Transferase</keyword>
<feature type="transmembrane region" description="Helical" evidence="1">
    <location>
        <begin position="6"/>
        <end position="27"/>
    </location>
</feature>
<feature type="transmembrane region" description="Helical" evidence="1">
    <location>
        <begin position="39"/>
        <end position="64"/>
    </location>
</feature>
<keyword evidence="1" id="KW-0812">Transmembrane</keyword>
<reference evidence="5" key="2">
    <citation type="submission" date="2016-11" db="EMBL/GenBank/DDBJ databases">
        <authorList>
            <person name="Jaros S."/>
            <person name="Januszkiewicz K."/>
            <person name="Wedrychowicz H."/>
        </authorList>
    </citation>
    <scope>NUCLEOTIDE SEQUENCE [LARGE SCALE GENOMIC DNA]</scope>
    <source>
        <strain evidence="5">DSM 4029</strain>
    </source>
</reference>
<protein>
    <submittedName>
        <fullName evidence="4">Histidine kinase-, DNA gyrase B-, and HSP90-like ATPase</fullName>
    </submittedName>
    <submittedName>
        <fullName evidence="3">Sensor histidine kinase</fullName>
    </submittedName>
</protein>
<dbReference type="EMBL" id="WWVX01000002">
    <property type="protein sequence ID" value="MZL69082.1"/>
    <property type="molecule type" value="Genomic_DNA"/>
</dbReference>
<dbReference type="Gene3D" id="3.30.565.10">
    <property type="entry name" value="Histidine kinase-like ATPase, C-terminal domain"/>
    <property type="match status" value="1"/>
</dbReference>
<reference evidence="3 6" key="3">
    <citation type="journal article" date="2019" name="Nat. Med.">
        <title>A library of human gut bacterial isolates paired with longitudinal multiomics data enables mechanistic microbiome research.</title>
        <authorList>
            <person name="Poyet M."/>
            <person name="Groussin M."/>
            <person name="Gibbons S.M."/>
            <person name="Avila-Pacheco J."/>
            <person name="Jiang X."/>
            <person name="Kearney S.M."/>
            <person name="Perrotta A.R."/>
            <person name="Berdy B."/>
            <person name="Zhao S."/>
            <person name="Lieberman T.D."/>
            <person name="Swanson P.K."/>
            <person name="Smith M."/>
            <person name="Roesemann S."/>
            <person name="Alexander J.E."/>
            <person name="Rich S.A."/>
            <person name="Livny J."/>
            <person name="Vlamakis H."/>
            <person name="Clish C."/>
            <person name="Bullock K."/>
            <person name="Deik A."/>
            <person name="Scott J."/>
            <person name="Pierce K.A."/>
            <person name="Xavier R.J."/>
            <person name="Alm E.J."/>
        </authorList>
    </citation>
    <scope>NUCLEOTIDE SEQUENCE [LARGE SCALE GENOMIC DNA]</scope>
    <source>
        <strain evidence="3 6">BIOML-A2</strain>
    </source>
</reference>
<dbReference type="InterPro" id="IPR050640">
    <property type="entry name" value="Bact_2-comp_sensor_kinase"/>
</dbReference>
<dbReference type="InterPro" id="IPR003594">
    <property type="entry name" value="HATPase_dom"/>
</dbReference>
<keyword evidence="6" id="KW-1185">Reference proteome</keyword>
<dbReference type="InterPro" id="IPR036890">
    <property type="entry name" value="HATPase_C_sf"/>
</dbReference>
<dbReference type="AlphaFoldDB" id="A0AAQ1RVZ9"/>
<evidence type="ECO:0000313" key="3">
    <source>
        <dbReference type="EMBL" id="MZL69082.1"/>
    </source>
</evidence>
<dbReference type="Proteomes" id="UP000474718">
    <property type="component" value="Unassembled WGS sequence"/>
</dbReference>
<sequence>MDKLRYANIVLDIFCIILSILPIVYLVGNHRYRQKLNQFFLGACISNIFMIVGDLSDWIFPTIASASERIILSAATTLYYAASAFVLYFFIRYIMKYLQMTGWTKKFCLIYAMVLCGMQIVFALISPFTGSIFYVTADGYQRGPLFLISQFVPLLCYLLFMALVIVYRKKLLRREVVFFLLYIFIPLGCGAVQMAMRGIAIVNAGVTIATLIILMNIQFEHEVTMKERERELAERHIDIMLSQIQPHFLYNSLGAIYHLCESNPEAARKAIKKFSEFLRGNMESLKSREPIAFESELNHAANYLYLEQQRFGDKLQVIYQIAIENFLIPPLTLQPLVENAVQHGVLNRRSGGTVIIRTEKTDKCAVVIVADNGVGIEKAKEIHSMGDRAHIGISNVRSRLNEMVGGSLDIESSGEGTTAIIRIPWAEGGGT</sequence>
<dbReference type="SMART" id="SM00387">
    <property type="entry name" value="HATPase_c"/>
    <property type="match status" value="1"/>
</dbReference>